<feature type="transmembrane region" description="Helical" evidence="1">
    <location>
        <begin position="54"/>
        <end position="72"/>
    </location>
</feature>
<keyword evidence="1" id="KW-1133">Transmembrane helix</keyword>
<keyword evidence="1" id="KW-0472">Membrane</keyword>
<comment type="caution">
    <text evidence="2">The sequence shown here is derived from an EMBL/GenBank/DDBJ whole genome shotgun (WGS) entry which is preliminary data.</text>
</comment>
<name>A0A5F2BHK9_9LEPT</name>
<dbReference type="EMBL" id="RQGN01000038">
    <property type="protein sequence ID" value="TGM04887.1"/>
    <property type="molecule type" value="Genomic_DNA"/>
</dbReference>
<proteinExistence type="predicted"/>
<sequence>MNPKFEIKEGVEYKFIYLGLPLRGMFLNGQFYALGCFAKLSKKLKVHPDGYGLIFYRCSYIRVLILFLIGHFKIKEK</sequence>
<keyword evidence="1" id="KW-0812">Transmembrane</keyword>
<dbReference type="Proteomes" id="UP000298429">
    <property type="component" value="Unassembled WGS sequence"/>
</dbReference>
<protein>
    <submittedName>
        <fullName evidence="2">Uncharacterized protein</fullName>
    </submittedName>
</protein>
<reference evidence="2 3" key="1">
    <citation type="journal article" date="2019" name="PLoS Negl. Trop. Dis.">
        <title>Revisiting the worldwide diversity of Leptospira species in the environment.</title>
        <authorList>
            <person name="Vincent A.T."/>
            <person name="Schiettekatte O."/>
            <person name="Bourhy P."/>
            <person name="Veyrier F.J."/>
            <person name="Picardeau M."/>
        </authorList>
    </citation>
    <scope>NUCLEOTIDE SEQUENCE [LARGE SCALE GENOMIC DNA]</scope>
    <source>
        <strain evidence="2 3">201702444</strain>
    </source>
</reference>
<feature type="transmembrane region" description="Helical" evidence="1">
    <location>
        <begin position="15"/>
        <end position="34"/>
    </location>
</feature>
<gene>
    <name evidence="2" type="ORF">EHQ76_07355</name>
</gene>
<accession>A0A5F2BHK9</accession>
<evidence type="ECO:0000256" key="1">
    <source>
        <dbReference type="SAM" id="Phobius"/>
    </source>
</evidence>
<evidence type="ECO:0000313" key="3">
    <source>
        <dbReference type="Proteomes" id="UP000298429"/>
    </source>
</evidence>
<dbReference type="OrthoDB" id="339527at2"/>
<evidence type="ECO:0000313" key="2">
    <source>
        <dbReference type="EMBL" id="TGM04887.1"/>
    </source>
</evidence>
<dbReference type="AlphaFoldDB" id="A0A5F2BHK9"/>
<organism evidence="2 3">
    <name type="scientific">Leptospira barantonii</name>
    <dbReference type="NCBI Taxonomy" id="2023184"/>
    <lineage>
        <taxon>Bacteria</taxon>
        <taxon>Pseudomonadati</taxon>
        <taxon>Spirochaetota</taxon>
        <taxon>Spirochaetia</taxon>
        <taxon>Leptospirales</taxon>
        <taxon>Leptospiraceae</taxon>
        <taxon>Leptospira</taxon>
    </lineage>
</organism>